<dbReference type="SUPFAM" id="SSF52540">
    <property type="entry name" value="P-loop containing nucleoside triphosphate hydrolases"/>
    <property type="match status" value="1"/>
</dbReference>
<dbReference type="PIRSF" id="PIRSF034888">
    <property type="entry name" value="P-loop_UCP034888"/>
    <property type="match status" value="1"/>
</dbReference>
<dbReference type="RefSeq" id="WP_109113245.1">
    <property type="nucleotide sequence ID" value="NZ_AP024402.1"/>
</dbReference>
<dbReference type="Pfam" id="PF13175">
    <property type="entry name" value="AAA_15"/>
    <property type="match status" value="1"/>
</dbReference>
<dbReference type="Gene3D" id="3.40.50.300">
    <property type="entry name" value="P-loop containing nucleotide triphosphate hydrolases"/>
    <property type="match status" value="1"/>
</dbReference>
<dbReference type="PANTHER" id="PTHR43581:SF2">
    <property type="entry name" value="EXCINUCLEASE ATPASE SUBUNIT"/>
    <property type="match status" value="1"/>
</dbReference>
<dbReference type="AlphaFoldDB" id="A0ABD0BAC1"/>
<gene>
    <name evidence="3" type="ORF">KAM382_30880</name>
</gene>
<dbReference type="Proteomes" id="UP000737420">
    <property type="component" value="Unassembled WGS sequence"/>
</dbReference>
<feature type="domain" description="DUF3696" evidence="1">
    <location>
        <begin position="445"/>
        <end position="491"/>
    </location>
</feature>
<dbReference type="InterPro" id="IPR022532">
    <property type="entry name" value="DUF3696"/>
</dbReference>
<evidence type="ECO:0000259" key="1">
    <source>
        <dbReference type="Pfam" id="PF12476"/>
    </source>
</evidence>
<dbReference type="Pfam" id="PF12476">
    <property type="entry name" value="DUF3696"/>
    <property type="match status" value="1"/>
</dbReference>
<accession>A0ABD0BAC1</accession>
<comment type="caution">
    <text evidence="3">The sequence shown here is derived from an EMBL/GenBank/DDBJ whole genome shotgun (WGS) entry which is preliminary data.</text>
</comment>
<organism evidence="3 4">
    <name type="scientific">Aeromonas caviae</name>
    <name type="common">Aeromonas punctata</name>
    <dbReference type="NCBI Taxonomy" id="648"/>
    <lineage>
        <taxon>Bacteria</taxon>
        <taxon>Pseudomonadati</taxon>
        <taxon>Pseudomonadota</taxon>
        <taxon>Gammaproteobacteria</taxon>
        <taxon>Aeromonadales</taxon>
        <taxon>Aeromonadaceae</taxon>
        <taxon>Aeromonas</taxon>
    </lineage>
</organism>
<reference evidence="3 4" key="1">
    <citation type="submission" date="2021-07" db="EMBL/GenBank/DDBJ databases">
        <title>Draft genome sequence of carbapenem-resistant Aeromonas spp. in Japan.</title>
        <authorList>
            <person name="Maehana S."/>
            <person name="Suzuki M."/>
            <person name="Kitasato H."/>
        </authorList>
    </citation>
    <scope>NUCLEOTIDE SEQUENCE [LARGE SCALE GENOMIC DNA]</scope>
    <source>
        <strain evidence="3 4">KAM382</strain>
    </source>
</reference>
<evidence type="ECO:0000259" key="2">
    <source>
        <dbReference type="Pfam" id="PF13175"/>
    </source>
</evidence>
<evidence type="ECO:0008006" key="5">
    <source>
        <dbReference type="Google" id="ProtNLM"/>
    </source>
</evidence>
<dbReference type="InterPro" id="IPR027417">
    <property type="entry name" value="P-loop_NTPase"/>
</dbReference>
<evidence type="ECO:0000313" key="3">
    <source>
        <dbReference type="EMBL" id="GJB93027.1"/>
    </source>
</evidence>
<dbReference type="EMBL" id="BPOP01000035">
    <property type="protein sequence ID" value="GJB93027.1"/>
    <property type="molecule type" value="Genomic_DNA"/>
</dbReference>
<dbReference type="InterPro" id="IPR051396">
    <property type="entry name" value="Bact_Antivir_Def_Nuclease"/>
</dbReference>
<sequence length="502" mass="57821">MLQSSLRLTRINLKNFKAFDETSVSFPQKINLIMGENSSGKSSIIKSIIAMKQTFSVTNEYEVFAANGDYVELGIYGDYVHSHDDKKDITFGFEFHGEKHEQEMTRWWSSSHFDFEYDPEDSSELKEYERPLSSLMEITYDKDYKTSQARLKSIKIISHIKSYGQAHFHVERAKTRSHYYLKTDRSLVDWIIDNHEHIDIDKNKLSDFLLKNYLRIEKENRIDFQLMYPSPPFDSRSDTYELSSLSDELFDMFNESLKKMLSILDSNTYYLAPIRSSPLRSYKRSSHSKSIGISGAYTASVLANLQAAASRGSTIEREKLEKFNTWLNIIFPNTKVKAQTIDELVKIKLENNKLQSEDTITDVGFGFSQVLPILIQGALLNPNELLIIEQPELHLHPNAQFLFAQVLCSMANGGVQLLIETHSEHLLRGIQLEISKHRIHSSKGISHKDINIMYINKNKKDINYIQVNEYGEITSNWPSGFLDAAYNATMEIMKNKSVKVES</sequence>
<dbReference type="PANTHER" id="PTHR43581">
    <property type="entry name" value="ATP/GTP PHOSPHATASE"/>
    <property type="match status" value="1"/>
</dbReference>
<evidence type="ECO:0000313" key="4">
    <source>
        <dbReference type="Proteomes" id="UP000737420"/>
    </source>
</evidence>
<protein>
    <recommendedName>
        <fullName evidence="5">DUF3696 domain-containing protein</fullName>
    </recommendedName>
</protein>
<proteinExistence type="predicted"/>
<dbReference type="InterPro" id="IPR041685">
    <property type="entry name" value="AAA_GajA/Old/RecF-like"/>
</dbReference>
<dbReference type="InterPro" id="IPR014592">
    <property type="entry name" value="P-loop_UCP034888"/>
</dbReference>
<feature type="domain" description="Endonuclease GajA/Old nuclease/RecF-like AAA" evidence="2">
    <location>
        <begin position="8"/>
        <end position="426"/>
    </location>
</feature>
<name>A0ABD0BAC1_AERCA</name>